<evidence type="ECO:0000256" key="3">
    <source>
        <dbReference type="ARBA" id="ARBA00022553"/>
    </source>
</evidence>
<feature type="domain" description="Voltage-dependent calcium channel alpha-1 subunit IQ" evidence="16">
    <location>
        <begin position="544"/>
        <end position="578"/>
    </location>
</feature>
<keyword evidence="12 15" id="KW-0472">Membrane</keyword>
<dbReference type="InterPro" id="IPR014873">
    <property type="entry name" value="VDCC_a1su_IQ"/>
</dbReference>
<protein>
    <submittedName>
        <fullName evidence="17">Voltage-dependent calcium channel type D subunit alpha-1-like</fullName>
    </submittedName>
</protein>
<dbReference type="GO" id="GO:0008331">
    <property type="term" value="F:high voltage-gated calcium channel activity"/>
    <property type="evidence" value="ECO:0007669"/>
    <property type="project" value="TreeGrafter"/>
</dbReference>
<comment type="subcellular location">
    <subcellularLocation>
        <location evidence="1">Membrane</location>
        <topology evidence="1">Multi-pass membrane protein</topology>
    </subcellularLocation>
</comment>
<evidence type="ECO:0000313" key="17">
    <source>
        <dbReference type="EMBL" id="RNA12176.1"/>
    </source>
</evidence>
<keyword evidence="9" id="KW-0851">Voltage-gated channel</keyword>
<keyword evidence="7" id="KW-0677">Repeat</keyword>
<dbReference type="GO" id="GO:0005891">
    <property type="term" value="C:voltage-gated calcium channel complex"/>
    <property type="evidence" value="ECO:0007669"/>
    <property type="project" value="TreeGrafter"/>
</dbReference>
<keyword evidence="6 15" id="KW-0812">Transmembrane</keyword>
<name>A0A3M7QL49_BRAPC</name>
<feature type="transmembrane region" description="Helical" evidence="15">
    <location>
        <begin position="68"/>
        <end position="96"/>
    </location>
</feature>
<accession>A0A3M7QL49</accession>
<feature type="transmembrane region" description="Helical" evidence="15">
    <location>
        <begin position="209"/>
        <end position="229"/>
    </location>
</feature>
<evidence type="ECO:0000256" key="9">
    <source>
        <dbReference type="ARBA" id="ARBA00022882"/>
    </source>
</evidence>
<dbReference type="Gene3D" id="6.10.250.2180">
    <property type="match status" value="1"/>
</dbReference>
<evidence type="ECO:0000256" key="2">
    <source>
        <dbReference type="ARBA" id="ARBA00022448"/>
    </source>
</evidence>
<dbReference type="Pfam" id="PF16905">
    <property type="entry name" value="GPHH"/>
    <property type="match status" value="2"/>
</dbReference>
<gene>
    <name evidence="17" type="ORF">BpHYR1_028095</name>
</gene>
<organism evidence="17 18">
    <name type="scientific">Brachionus plicatilis</name>
    <name type="common">Marine rotifer</name>
    <name type="synonym">Brachionus muelleri</name>
    <dbReference type="NCBI Taxonomy" id="10195"/>
    <lineage>
        <taxon>Eukaryota</taxon>
        <taxon>Metazoa</taxon>
        <taxon>Spiralia</taxon>
        <taxon>Gnathifera</taxon>
        <taxon>Rotifera</taxon>
        <taxon>Eurotatoria</taxon>
        <taxon>Monogononta</taxon>
        <taxon>Pseudotrocha</taxon>
        <taxon>Ploima</taxon>
        <taxon>Brachionidae</taxon>
        <taxon>Brachionus</taxon>
    </lineage>
</organism>
<keyword evidence="10 15" id="KW-1133">Transmembrane helix</keyword>
<dbReference type="InterPro" id="IPR031649">
    <property type="entry name" value="GPHH_dom"/>
</dbReference>
<keyword evidence="11" id="KW-0406">Ion transport</keyword>
<keyword evidence="8" id="KW-0106">Calcium</keyword>
<feature type="transmembrane region" description="Helical" evidence="15">
    <location>
        <begin position="177"/>
        <end position="197"/>
    </location>
</feature>
<comment type="caution">
    <text evidence="17">The sequence shown here is derived from an EMBL/GenBank/DDBJ whole genome shotgun (WGS) entry which is preliminary data.</text>
</comment>
<evidence type="ECO:0000256" key="1">
    <source>
        <dbReference type="ARBA" id="ARBA00004141"/>
    </source>
</evidence>
<dbReference type="Gene3D" id="1.20.120.350">
    <property type="entry name" value="Voltage-gated potassium channels. Chain C"/>
    <property type="match status" value="1"/>
</dbReference>
<dbReference type="SUPFAM" id="SSF81324">
    <property type="entry name" value="Voltage-gated potassium channels"/>
    <property type="match status" value="1"/>
</dbReference>
<keyword evidence="4" id="KW-0109">Calcium transport</keyword>
<dbReference type="SMART" id="SM01062">
    <property type="entry name" value="Ca_chan_IQ"/>
    <property type="match status" value="1"/>
</dbReference>
<feature type="transmembrane region" description="Helical" evidence="15">
    <location>
        <begin position="270"/>
        <end position="293"/>
    </location>
</feature>
<evidence type="ECO:0000256" key="14">
    <source>
        <dbReference type="ARBA" id="ARBA00023303"/>
    </source>
</evidence>
<evidence type="ECO:0000256" key="15">
    <source>
        <dbReference type="SAM" id="Phobius"/>
    </source>
</evidence>
<evidence type="ECO:0000256" key="6">
    <source>
        <dbReference type="ARBA" id="ARBA00022692"/>
    </source>
</evidence>
<evidence type="ECO:0000256" key="13">
    <source>
        <dbReference type="ARBA" id="ARBA00023180"/>
    </source>
</evidence>
<evidence type="ECO:0000256" key="7">
    <source>
        <dbReference type="ARBA" id="ARBA00022737"/>
    </source>
</evidence>
<evidence type="ECO:0000256" key="5">
    <source>
        <dbReference type="ARBA" id="ARBA00022673"/>
    </source>
</evidence>
<dbReference type="GO" id="GO:0098793">
    <property type="term" value="C:presynapse"/>
    <property type="evidence" value="ECO:0007669"/>
    <property type="project" value="UniProtKB-ARBA"/>
</dbReference>
<dbReference type="STRING" id="10195.A0A3M7QL49"/>
<dbReference type="EMBL" id="REGN01005751">
    <property type="protein sequence ID" value="RNA12176.1"/>
    <property type="molecule type" value="Genomic_DNA"/>
</dbReference>
<evidence type="ECO:0000256" key="12">
    <source>
        <dbReference type="ARBA" id="ARBA00023136"/>
    </source>
</evidence>
<keyword evidence="18" id="KW-1185">Reference proteome</keyword>
<feature type="non-terminal residue" evidence="17">
    <location>
        <position position="1"/>
    </location>
</feature>
<evidence type="ECO:0000313" key="18">
    <source>
        <dbReference type="Proteomes" id="UP000276133"/>
    </source>
</evidence>
<dbReference type="AlphaFoldDB" id="A0A3M7QL49"/>
<evidence type="ECO:0000256" key="10">
    <source>
        <dbReference type="ARBA" id="ARBA00022989"/>
    </source>
</evidence>
<sequence length="967" mass="112195">GKFYRYEGTKLIIDNRVWENYNFHFDNVIHGMHTLFTVTTFEGWPALLYKAIDSTEEYKGPIYNNRRAVAVFFVAYIVVIAFFMMNIFVGFVIVTFQNEGEQEYKDCDLDKNQRKCIEFALKARPIKRYIPKDKSQHKIWKIVTSSKFEYGIFITIIMNTLVLSMKYHNASEAYEEFLSNLNIFFTCVFTIEFILKIMAFRVKNYFRDFWNVLDFVIVVGSIFDVAMIFGKQNSHLKFLRLFRVMRLIKLLSRNEGIRTLLWTFIKSFQALPYVVLLIIMLFFIYAVIGMQLFGKIRLDEQMENEINRHNNFRSFPRAIMVLFRSATGEAWQDIMYAIQTTKECDPFSRPSREDRAGYEEDCSSWVAIPYFISFVCLCSFLIINLFVAVIMDNFDYLTRDWSILGPHHLDDFVQLWSDYDPEAKGRLKHLDVVQLLRGKPPPLGFGSLCPHRVAFKISPPLGFGKLCPHRVACKKLVSMNMPLNSDGTVMFNATLFALVRTNLQIKVQGNIDQCNEELRAVIKKIWKRTNPKLLDQIIPPPGSDDDVTVGKFYATFLIQDYFRRFKKRKEQTAKQNTLSASGAAKYASTLHAGLRTLHDHGPEIRRAISGSLDDEDTFKAMFQEEEPQHRRNHFLFGMVSSLLPFKGFNYNAPLQHHQSQLGDISGNLVNPNRITISRNFSTSGDGKSLLHQTFDTKIIGRHSSAPLRTALNIGNNLEAFPAGLFKHNNEMELSSDHTSINLHYEDDPPIMPLQINQRTGNLRLLEDLETTVLSKPEPAQKTSVFKRMNCFKPQNSEENPLILLNKTNSNHNMNPIRVNDVNHVNQVQNTNVIEDYQQRINSYQSRMREEQEQMRQNAFNQTQLDYLQMRYPEPGYAVGYYQSENEMGHVYKPNLAVINENNNQSRPMDNLLNIYLNNEGIDRRYSKLILRELYDATELSNDQLNEAAKVLIKSNSFSNDKKDSPKK</sequence>
<keyword evidence="2" id="KW-0813">Transport</keyword>
<evidence type="ECO:0000256" key="4">
    <source>
        <dbReference type="ARBA" id="ARBA00022568"/>
    </source>
</evidence>
<dbReference type="InterPro" id="IPR027359">
    <property type="entry name" value="Volt_channel_dom_sf"/>
</dbReference>
<dbReference type="InterPro" id="IPR005821">
    <property type="entry name" value="Ion_trans_dom"/>
</dbReference>
<dbReference type="PANTHER" id="PTHR45628">
    <property type="entry name" value="VOLTAGE-DEPENDENT CALCIUM CHANNEL TYPE A SUBUNIT ALPHA-1"/>
    <property type="match status" value="1"/>
</dbReference>
<evidence type="ECO:0000256" key="8">
    <source>
        <dbReference type="ARBA" id="ARBA00022837"/>
    </source>
</evidence>
<keyword evidence="14" id="KW-0407">Ion channel</keyword>
<keyword evidence="13" id="KW-0325">Glycoprotein</keyword>
<proteinExistence type="predicted"/>
<dbReference type="PANTHER" id="PTHR45628:SF1">
    <property type="entry name" value="VOLTAGE-DEPENDENT CALCIUM CHANNEL TYPE D SUBUNIT ALPHA-1"/>
    <property type="match status" value="1"/>
</dbReference>
<dbReference type="OrthoDB" id="431720at2759"/>
<evidence type="ECO:0000259" key="16">
    <source>
        <dbReference type="SMART" id="SM01062"/>
    </source>
</evidence>
<dbReference type="InterPro" id="IPR050599">
    <property type="entry name" value="VDCC_alpha-1_subunit"/>
</dbReference>
<dbReference type="Pfam" id="PF00520">
    <property type="entry name" value="Ion_trans"/>
    <property type="match status" value="2"/>
</dbReference>
<dbReference type="Pfam" id="PF08763">
    <property type="entry name" value="Ca_chan_IQ"/>
    <property type="match status" value="1"/>
</dbReference>
<feature type="transmembrane region" description="Helical" evidence="15">
    <location>
        <begin position="365"/>
        <end position="391"/>
    </location>
</feature>
<keyword evidence="5" id="KW-0107">Calcium channel</keyword>
<keyword evidence="3" id="KW-0597">Phosphoprotein</keyword>
<reference evidence="17 18" key="1">
    <citation type="journal article" date="2018" name="Sci. Rep.">
        <title>Genomic signatures of local adaptation to the degree of environmental predictability in rotifers.</title>
        <authorList>
            <person name="Franch-Gras L."/>
            <person name="Hahn C."/>
            <person name="Garcia-Roger E.M."/>
            <person name="Carmona M.J."/>
            <person name="Serra M."/>
            <person name="Gomez A."/>
        </authorList>
    </citation>
    <scope>NUCLEOTIDE SEQUENCE [LARGE SCALE GENOMIC DNA]</scope>
    <source>
        <strain evidence="17">HYR1</strain>
    </source>
</reference>
<dbReference type="FunFam" id="1.10.287.70:FF:000068">
    <property type="entry name" value="Voltage-dependent N-type calcium channel subunit alpha"/>
    <property type="match status" value="1"/>
</dbReference>
<dbReference type="Proteomes" id="UP000276133">
    <property type="component" value="Unassembled WGS sequence"/>
</dbReference>
<dbReference type="GO" id="GO:0098703">
    <property type="term" value="P:calcium ion import across plasma membrane"/>
    <property type="evidence" value="ECO:0007669"/>
    <property type="project" value="TreeGrafter"/>
</dbReference>
<evidence type="ECO:0000256" key="11">
    <source>
        <dbReference type="ARBA" id="ARBA00023065"/>
    </source>
</evidence>
<dbReference type="Gene3D" id="1.10.287.70">
    <property type="match status" value="2"/>
</dbReference>